<evidence type="ECO:0000313" key="7">
    <source>
        <dbReference type="EMBL" id="GAH72274.1"/>
    </source>
</evidence>
<dbReference type="GO" id="GO:0009279">
    <property type="term" value="C:cell outer membrane"/>
    <property type="evidence" value="ECO:0007669"/>
    <property type="project" value="UniProtKB-SubCell"/>
</dbReference>
<dbReference type="PANTHER" id="PTHR30069">
    <property type="entry name" value="TONB-DEPENDENT OUTER MEMBRANE RECEPTOR"/>
    <property type="match status" value="1"/>
</dbReference>
<keyword evidence="2" id="KW-0813">Transport</keyword>
<evidence type="ECO:0000256" key="1">
    <source>
        <dbReference type="ARBA" id="ARBA00004571"/>
    </source>
</evidence>
<reference evidence="7" key="1">
    <citation type="journal article" date="2014" name="Front. Microbiol.">
        <title>High frequency of phylogenetically diverse reductive dehalogenase-homologous genes in deep subseafloor sedimentary metagenomes.</title>
        <authorList>
            <person name="Kawai M."/>
            <person name="Futagami T."/>
            <person name="Toyoda A."/>
            <person name="Takaki Y."/>
            <person name="Nishi S."/>
            <person name="Hori S."/>
            <person name="Arai W."/>
            <person name="Tsubouchi T."/>
            <person name="Morono Y."/>
            <person name="Uchiyama I."/>
            <person name="Ito T."/>
            <person name="Fujiyama A."/>
            <person name="Inagaki F."/>
            <person name="Takami H."/>
        </authorList>
    </citation>
    <scope>NUCLEOTIDE SEQUENCE</scope>
    <source>
        <strain evidence="7">Expedition CK06-06</strain>
    </source>
</reference>
<dbReference type="Pfam" id="PF25183">
    <property type="entry name" value="OMP_b-brl_4"/>
    <property type="match status" value="1"/>
</dbReference>
<evidence type="ECO:0000256" key="2">
    <source>
        <dbReference type="ARBA" id="ARBA00022448"/>
    </source>
</evidence>
<proteinExistence type="predicted"/>
<dbReference type="InterPro" id="IPR039426">
    <property type="entry name" value="TonB-dep_rcpt-like"/>
</dbReference>
<keyword evidence="4" id="KW-0472">Membrane</keyword>
<dbReference type="InterPro" id="IPR036942">
    <property type="entry name" value="Beta-barrel_TonB_sf"/>
</dbReference>
<dbReference type="EMBL" id="BARU01029897">
    <property type="protein sequence ID" value="GAH72274.1"/>
    <property type="molecule type" value="Genomic_DNA"/>
</dbReference>
<dbReference type="PANTHER" id="PTHR30069:SF46">
    <property type="entry name" value="OAR PROTEIN"/>
    <property type="match status" value="1"/>
</dbReference>
<keyword evidence="5" id="KW-0998">Cell outer membrane</keyword>
<accession>X1J1N0</accession>
<organism evidence="7">
    <name type="scientific">marine sediment metagenome</name>
    <dbReference type="NCBI Taxonomy" id="412755"/>
    <lineage>
        <taxon>unclassified sequences</taxon>
        <taxon>metagenomes</taxon>
        <taxon>ecological metagenomes</taxon>
    </lineage>
</organism>
<gene>
    <name evidence="7" type="ORF">S03H2_47510</name>
</gene>
<name>X1J1N0_9ZZZZ</name>
<evidence type="ECO:0000256" key="3">
    <source>
        <dbReference type="ARBA" id="ARBA00022692"/>
    </source>
</evidence>
<dbReference type="GO" id="GO:0044718">
    <property type="term" value="P:siderophore transmembrane transport"/>
    <property type="evidence" value="ECO:0007669"/>
    <property type="project" value="TreeGrafter"/>
</dbReference>
<protein>
    <recommendedName>
        <fullName evidence="6">TonB-dependent transporter Oar-like beta-barrel domain-containing protein</fullName>
    </recommendedName>
</protein>
<evidence type="ECO:0000259" key="6">
    <source>
        <dbReference type="Pfam" id="PF25183"/>
    </source>
</evidence>
<evidence type="ECO:0000256" key="5">
    <source>
        <dbReference type="ARBA" id="ARBA00023237"/>
    </source>
</evidence>
<comment type="caution">
    <text evidence="7">The sequence shown here is derived from an EMBL/GenBank/DDBJ whole genome shotgun (WGS) entry which is preliminary data.</text>
</comment>
<dbReference type="InterPro" id="IPR057601">
    <property type="entry name" value="Oar-like_b-barrel"/>
</dbReference>
<evidence type="ECO:0000256" key="4">
    <source>
        <dbReference type="ARBA" id="ARBA00023136"/>
    </source>
</evidence>
<keyword evidence="3" id="KW-0812">Transmembrane</keyword>
<feature type="non-terminal residue" evidence="7">
    <location>
        <position position="1"/>
    </location>
</feature>
<comment type="subcellular location">
    <subcellularLocation>
        <location evidence="1">Cell outer membrane</location>
        <topology evidence="1">Multi-pass membrane protein</topology>
    </subcellularLocation>
</comment>
<feature type="domain" description="TonB-dependent transporter Oar-like beta-barrel" evidence="6">
    <location>
        <begin position="9"/>
        <end position="239"/>
    </location>
</feature>
<dbReference type="Gene3D" id="2.40.170.20">
    <property type="entry name" value="TonB-dependent receptor, beta-barrel domain"/>
    <property type="match status" value="1"/>
</dbReference>
<sequence length="265" mass="31368">LTYFVDELMGSHEFKMGMSFQYSISKTDNFYYQASQFDGLWPAGFKAVDIWLNYGVPYRVWVGEEYTKEEHSLEYGIYIQDTWAPTRRLTINFGLRFDLSQGRFSAQNKKYTDEPIYTETVIPMTWRTLSPRLGINYDPFGDSKTVIKAGYGRYYSPMYMLLFLYSNANQRRSFSARLNPDWSVNYTYGHYEPATNQVDPDGVHAPYTDEINIGFEREIIEDLSFSTMYIRKWERELVEDVDLTLLDVDHFKETGEMRWDHYTLV</sequence>
<feature type="non-terminal residue" evidence="7">
    <location>
        <position position="265"/>
    </location>
</feature>
<dbReference type="SUPFAM" id="SSF56935">
    <property type="entry name" value="Porins"/>
    <property type="match status" value="1"/>
</dbReference>
<dbReference type="GO" id="GO:0015344">
    <property type="term" value="F:siderophore uptake transmembrane transporter activity"/>
    <property type="evidence" value="ECO:0007669"/>
    <property type="project" value="TreeGrafter"/>
</dbReference>
<dbReference type="AlphaFoldDB" id="X1J1N0"/>